<dbReference type="GO" id="GO:0004850">
    <property type="term" value="F:uridine phosphorylase activity"/>
    <property type="evidence" value="ECO:0007669"/>
    <property type="project" value="UniProtKB-EC"/>
</dbReference>
<dbReference type="SUPFAM" id="SSF53167">
    <property type="entry name" value="Purine and uridine phosphorylases"/>
    <property type="match status" value="1"/>
</dbReference>
<name>A0A495E9H2_9FLAO</name>
<dbReference type="PANTHER" id="PTHR43691:SF11">
    <property type="entry name" value="FI09636P-RELATED"/>
    <property type="match status" value="1"/>
</dbReference>
<organism evidence="5 6">
    <name type="scientific">Maribacter vaceletii</name>
    <dbReference type="NCBI Taxonomy" id="1206816"/>
    <lineage>
        <taxon>Bacteria</taxon>
        <taxon>Pseudomonadati</taxon>
        <taxon>Bacteroidota</taxon>
        <taxon>Flavobacteriia</taxon>
        <taxon>Flavobacteriales</taxon>
        <taxon>Flavobacteriaceae</taxon>
        <taxon>Maribacter</taxon>
    </lineage>
</organism>
<dbReference type="Pfam" id="PF01048">
    <property type="entry name" value="PNP_UDP_1"/>
    <property type="match status" value="1"/>
</dbReference>
<comment type="catalytic activity">
    <reaction evidence="3">
        <text>uridine + phosphate = alpha-D-ribose 1-phosphate + uracil</text>
        <dbReference type="Rhea" id="RHEA:24388"/>
        <dbReference type="ChEBI" id="CHEBI:16704"/>
        <dbReference type="ChEBI" id="CHEBI:17568"/>
        <dbReference type="ChEBI" id="CHEBI:43474"/>
        <dbReference type="ChEBI" id="CHEBI:57720"/>
        <dbReference type="EC" id="2.4.2.3"/>
    </reaction>
</comment>
<comment type="caution">
    <text evidence="5">The sequence shown here is derived from an EMBL/GenBank/DDBJ whole genome shotgun (WGS) entry which is preliminary data.</text>
</comment>
<proteinExistence type="predicted"/>
<dbReference type="GO" id="GO:0006152">
    <property type="term" value="P:purine nucleoside catabolic process"/>
    <property type="evidence" value="ECO:0007669"/>
    <property type="project" value="TreeGrafter"/>
</dbReference>
<dbReference type="PANTHER" id="PTHR43691">
    <property type="entry name" value="URIDINE PHOSPHORYLASE"/>
    <property type="match status" value="1"/>
</dbReference>
<evidence type="ECO:0000313" key="5">
    <source>
        <dbReference type="EMBL" id="RKR13153.1"/>
    </source>
</evidence>
<dbReference type="GO" id="GO:0005829">
    <property type="term" value="C:cytosol"/>
    <property type="evidence" value="ECO:0007669"/>
    <property type="project" value="TreeGrafter"/>
</dbReference>
<dbReference type="OrthoDB" id="9772602at2"/>
<dbReference type="AlphaFoldDB" id="A0A495E9H2"/>
<dbReference type="GO" id="GO:0004731">
    <property type="term" value="F:purine-nucleoside phosphorylase activity"/>
    <property type="evidence" value="ECO:0007669"/>
    <property type="project" value="TreeGrafter"/>
</dbReference>
<dbReference type="CDD" id="cd00436">
    <property type="entry name" value="UP_TbUP-like"/>
    <property type="match status" value="1"/>
</dbReference>
<dbReference type="Proteomes" id="UP000269412">
    <property type="component" value="Unassembled WGS sequence"/>
</dbReference>
<reference evidence="5 6" key="1">
    <citation type="submission" date="2018-10" db="EMBL/GenBank/DDBJ databases">
        <title>Genomic Encyclopedia of Archaeal and Bacterial Type Strains, Phase II (KMG-II): from individual species to whole genera.</title>
        <authorList>
            <person name="Goeker M."/>
        </authorList>
    </citation>
    <scope>NUCLEOTIDE SEQUENCE [LARGE SCALE GENOMIC DNA]</scope>
    <source>
        <strain evidence="5 6">DSM 25230</strain>
    </source>
</reference>
<evidence type="ECO:0000313" key="6">
    <source>
        <dbReference type="Proteomes" id="UP000269412"/>
    </source>
</evidence>
<dbReference type="Gene3D" id="3.40.50.1580">
    <property type="entry name" value="Nucleoside phosphorylase domain"/>
    <property type="match status" value="1"/>
</dbReference>
<gene>
    <name evidence="5" type="ORF">CLV91_1868</name>
</gene>
<dbReference type="RefSeq" id="WP_121066781.1">
    <property type="nucleotide sequence ID" value="NZ_RBIQ01000008.1"/>
</dbReference>
<accession>A0A495E9H2</accession>
<dbReference type="EC" id="2.4.2.3" evidence="1"/>
<evidence type="ECO:0000259" key="4">
    <source>
        <dbReference type="Pfam" id="PF01048"/>
    </source>
</evidence>
<dbReference type="EMBL" id="RBIQ01000008">
    <property type="protein sequence ID" value="RKR13153.1"/>
    <property type="molecule type" value="Genomic_DNA"/>
</dbReference>
<feature type="domain" description="Nucleoside phosphorylase" evidence="4">
    <location>
        <begin position="30"/>
        <end position="262"/>
    </location>
</feature>
<evidence type="ECO:0000256" key="2">
    <source>
        <dbReference type="ARBA" id="ARBA00021980"/>
    </source>
</evidence>
<dbReference type="InterPro" id="IPR000845">
    <property type="entry name" value="Nucleoside_phosphorylase_d"/>
</dbReference>
<evidence type="ECO:0000256" key="3">
    <source>
        <dbReference type="ARBA" id="ARBA00048447"/>
    </source>
</evidence>
<dbReference type="InterPro" id="IPR035994">
    <property type="entry name" value="Nucleoside_phosphorylase_sf"/>
</dbReference>
<keyword evidence="6" id="KW-1185">Reference proteome</keyword>
<sequence>MNLSDSELIINKDGSIYHLNLLPEDIATTIIFVGDQNRVSKVSQNFDSIEVKKEKREFVTHTGHLNGKRISVISTGIGTDNIDIVINELDALVNIDFKTRKIKEKHTSLNFIRIGTSGSIQPDIPVDSFLMSEYAIGFDGLLHFYDTKIPPFTELINAFIEHTNWSNKKADPYIIKYDEELGNKILSNHIRLGFTGTNTGFYGPQGRSLRLAVQDPELNDKLSSFEYNNLKLTNLEMETSGIYTLSALLNHKAVSLNCIIANRSTGDFSKNPEVIMTDLIKYTLKKLTED</sequence>
<evidence type="ECO:0000256" key="1">
    <source>
        <dbReference type="ARBA" id="ARBA00011888"/>
    </source>
</evidence>
<protein>
    <recommendedName>
        <fullName evidence="2">Uridine phosphorylase</fullName>
        <ecNumber evidence="1">2.4.2.3</ecNumber>
    </recommendedName>
</protein>